<dbReference type="SUPFAM" id="SSF63817">
    <property type="entry name" value="Sortase"/>
    <property type="match status" value="1"/>
</dbReference>
<reference evidence="3" key="1">
    <citation type="submission" date="2022-06" db="EMBL/GenBank/DDBJ databases">
        <title>Ornithinimicrobium JY.X270.</title>
        <authorList>
            <person name="Huang Y."/>
        </authorList>
    </citation>
    <scope>NUCLEOTIDE SEQUENCE</scope>
    <source>
        <strain evidence="3">JY.X270</strain>
    </source>
</reference>
<dbReference type="RefSeq" id="WP_252620010.1">
    <property type="nucleotide sequence ID" value="NZ_CP099490.1"/>
</dbReference>
<dbReference type="Gene3D" id="2.40.260.10">
    <property type="entry name" value="Sortase"/>
    <property type="match status" value="1"/>
</dbReference>
<gene>
    <name evidence="3" type="ORF">NF557_13320</name>
</gene>
<keyword evidence="1" id="KW-0378">Hydrolase</keyword>
<dbReference type="InterPro" id="IPR023365">
    <property type="entry name" value="Sortase_dom-sf"/>
</dbReference>
<protein>
    <submittedName>
        <fullName evidence="3">Class F sortase</fullName>
    </submittedName>
</protein>
<dbReference type="Proteomes" id="UP001056535">
    <property type="component" value="Chromosome"/>
</dbReference>
<feature type="region of interest" description="Disordered" evidence="2">
    <location>
        <begin position="101"/>
        <end position="126"/>
    </location>
</feature>
<evidence type="ECO:0000313" key="3">
    <source>
        <dbReference type="EMBL" id="USQ75584.1"/>
    </source>
</evidence>
<evidence type="ECO:0000256" key="1">
    <source>
        <dbReference type="ARBA" id="ARBA00022801"/>
    </source>
</evidence>
<dbReference type="Pfam" id="PF04203">
    <property type="entry name" value="Sortase"/>
    <property type="match status" value="1"/>
</dbReference>
<dbReference type="NCBIfam" id="NF033748">
    <property type="entry name" value="class_F_sortase"/>
    <property type="match status" value="1"/>
</dbReference>
<proteinExistence type="predicted"/>
<dbReference type="InterPro" id="IPR042001">
    <property type="entry name" value="Sortase_F"/>
</dbReference>
<name>A0ABY4YFZ0_9MICO</name>
<sequence>MRPPTDEGRHRLTEGRHRMTAGRRHLVVRAACGLLLALGLSSLAVALDDGVQTPDLALGTPLSEPSAQRAAFVADGATPALPAPSLGRSAVEVLASASAPPAGAKAAAPTAPLGTSSPDGVNGEVARPTTLSIPTIDVKSLVNPLGLNADGTLEVPARGPLYDQAAWFDGSPRPGQDGPAVLLGHVNGRGGVPSVFFRLAELRVGDQVVVDGTDGSPAVFEVYLTEQYPKDAFPTAAVYGDTEGAELRLITCAGAWDAGVGHYQDNTVVYARLLPSG</sequence>
<accession>A0ABY4YFZ0</accession>
<keyword evidence="4" id="KW-1185">Reference proteome</keyword>
<dbReference type="CDD" id="cd05829">
    <property type="entry name" value="Sortase_F"/>
    <property type="match status" value="1"/>
</dbReference>
<evidence type="ECO:0000313" key="4">
    <source>
        <dbReference type="Proteomes" id="UP001056535"/>
    </source>
</evidence>
<evidence type="ECO:0000256" key="2">
    <source>
        <dbReference type="SAM" id="MobiDB-lite"/>
    </source>
</evidence>
<dbReference type="InterPro" id="IPR005754">
    <property type="entry name" value="Sortase"/>
</dbReference>
<dbReference type="EMBL" id="CP099490">
    <property type="protein sequence ID" value="USQ75584.1"/>
    <property type="molecule type" value="Genomic_DNA"/>
</dbReference>
<organism evidence="3 4">
    <name type="scientific">Ornithinimicrobium cryptoxanthini</name>
    <dbReference type="NCBI Taxonomy" id="2934161"/>
    <lineage>
        <taxon>Bacteria</taxon>
        <taxon>Bacillati</taxon>
        <taxon>Actinomycetota</taxon>
        <taxon>Actinomycetes</taxon>
        <taxon>Micrococcales</taxon>
        <taxon>Ornithinimicrobiaceae</taxon>
        <taxon>Ornithinimicrobium</taxon>
    </lineage>
</organism>
<feature type="compositionally biased region" description="Low complexity" evidence="2">
    <location>
        <begin position="101"/>
        <end position="115"/>
    </location>
</feature>